<organism evidence="2 3">
    <name type="scientific">Pseudolysinimonas yzui</name>
    <dbReference type="NCBI Taxonomy" id="2708254"/>
    <lineage>
        <taxon>Bacteria</taxon>
        <taxon>Bacillati</taxon>
        <taxon>Actinomycetota</taxon>
        <taxon>Actinomycetes</taxon>
        <taxon>Micrococcales</taxon>
        <taxon>Microbacteriaceae</taxon>
        <taxon>Pseudolysinimonas</taxon>
    </lineage>
</organism>
<keyword evidence="3" id="KW-1185">Reference proteome</keyword>
<dbReference type="CDD" id="cd00090">
    <property type="entry name" value="HTH_ARSR"/>
    <property type="match status" value="1"/>
</dbReference>
<name>A0A8J3GR19_9MICO</name>
<dbReference type="RefSeq" id="WP_191283076.1">
    <property type="nucleotide sequence ID" value="NZ_BNAI01000003.1"/>
</dbReference>
<dbReference type="EMBL" id="BNAI01000003">
    <property type="protein sequence ID" value="GHF16915.1"/>
    <property type="molecule type" value="Genomic_DNA"/>
</dbReference>
<evidence type="ECO:0000313" key="3">
    <source>
        <dbReference type="Proteomes" id="UP000617531"/>
    </source>
</evidence>
<evidence type="ECO:0000313" key="2">
    <source>
        <dbReference type="EMBL" id="GHF16915.1"/>
    </source>
</evidence>
<gene>
    <name evidence="2" type="ORF">GCM10011600_17080</name>
</gene>
<reference evidence="2" key="2">
    <citation type="submission" date="2020-09" db="EMBL/GenBank/DDBJ databases">
        <authorList>
            <person name="Sun Q."/>
            <person name="Zhou Y."/>
        </authorList>
    </citation>
    <scope>NUCLEOTIDE SEQUENCE</scope>
    <source>
        <strain evidence="2">CGMCC 1.16548</strain>
    </source>
</reference>
<protein>
    <submittedName>
        <fullName evidence="2">Transcriptional regulator</fullName>
    </submittedName>
</protein>
<dbReference type="InterPro" id="IPR001845">
    <property type="entry name" value="HTH_ArsR_DNA-bd_dom"/>
</dbReference>
<dbReference type="AlphaFoldDB" id="A0A8J3GR19"/>
<dbReference type="SUPFAM" id="SSF46785">
    <property type="entry name" value="Winged helix' DNA-binding domain"/>
    <property type="match status" value="1"/>
</dbReference>
<accession>A0A8J3GR19</accession>
<proteinExistence type="predicted"/>
<dbReference type="Pfam" id="PF12840">
    <property type="entry name" value="HTH_20"/>
    <property type="match status" value="1"/>
</dbReference>
<evidence type="ECO:0000259" key="1">
    <source>
        <dbReference type="SMART" id="SM00418"/>
    </source>
</evidence>
<dbReference type="SMART" id="SM00418">
    <property type="entry name" value="HTH_ARSR"/>
    <property type="match status" value="1"/>
</dbReference>
<dbReference type="Proteomes" id="UP000617531">
    <property type="component" value="Unassembled WGS sequence"/>
</dbReference>
<dbReference type="InterPro" id="IPR011991">
    <property type="entry name" value="ArsR-like_HTH"/>
</dbReference>
<dbReference type="InterPro" id="IPR036390">
    <property type="entry name" value="WH_DNA-bd_sf"/>
</dbReference>
<feature type="domain" description="HTH arsR-type" evidence="1">
    <location>
        <begin position="14"/>
        <end position="92"/>
    </location>
</feature>
<dbReference type="GO" id="GO:0003700">
    <property type="term" value="F:DNA-binding transcription factor activity"/>
    <property type="evidence" value="ECO:0007669"/>
    <property type="project" value="InterPro"/>
</dbReference>
<dbReference type="InterPro" id="IPR036388">
    <property type="entry name" value="WH-like_DNA-bd_sf"/>
</dbReference>
<reference evidence="2" key="1">
    <citation type="journal article" date="2014" name="Int. J. Syst. Evol. Microbiol.">
        <title>Complete genome sequence of Corynebacterium casei LMG S-19264T (=DSM 44701T), isolated from a smear-ripened cheese.</title>
        <authorList>
            <consortium name="US DOE Joint Genome Institute (JGI-PGF)"/>
            <person name="Walter F."/>
            <person name="Albersmeier A."/>
            <person name="Kalinowski J."/>
            <person name="Ruckert C."/>
        </authorList>
    </citation>
    <scope>NUCLEOTIDE SEQUENCE</scope>
    <source>
        <strain evidence="2">CGMCC 1.16548</strain>
    </source>
</reference>
<comment type="caution">
    <text evidence="2">The sequence shown here is derived from an EMBL/GenBank/DDBJ whole genome shotgun (WGS) entry which is preliminary data.</text>
</comment>
<dbReference type="Gene3D" id="1.10.10.10">
    <property type="entry name" value="Winged helix-like DNA-binding domain superfamily/Winged helix DNA-binding domain"/>
    <property type="match status" value="1"/>
</dbReference>
<sequence>MGHKSKDEIVLETAALKGLAHPLRVALIDALSAYGPATASALAERLGESSGATSYHLRQLEKNGFVQEDTTRGSGRERWWERVPRPISLNSTELEPSSADRAASDLVMGEWQRNRQKRLSAYLAHGLEAVGKDWLEASGVMTANLQLTREQMNDLGEELSAVVDGYLKKYRNQKKPGARPVQIHVDVFPLIDGVEQPGSVGGSTEDEL</sequence>